<dbReference type="RefSeq" id="WP_382203051.1">
    <property type="nucleotide sequence ID" value="NZ_JBHTCA010000015.1"/>
</dbReference>
<dbReference type="InterPro" id="IPR013766">
    <property type="entry name" value="Thioredoxin_domain"/>
</dbReference>
<keyword evidence="1" id="KW-0676">Redox-active center</keyword>
<dbReference type="SUPFAM" id="SSF52833">
    <property type="entry name" value="Thioredoxin-like"/>
    <property type="match status" value="1"/>
</dbReference>
<name>A0ABW2QSM9_9BURK</name>
<feature type="domain" description="Thioredoxin" evidence="3">
    <location>
        <begin position="31"/>
        <end position="171"/>
    </location>
</feature>
<dbReference type="Gene3D" id="3.40.30.10">
    <property type="entry name" value="Glutaredoxin"/>
    <property type="match status" value="1"/>
</dbReference>
<dbReference type="PROSITE" id="PS00194">
    <property type="entry name" value="THIOREDOXIN_1"/>
    <property type="match status" value="1"/>
</dbReference>
<reference evidence="5" key="1">
    <citation type="journal article" date="2019" name="Int. J. Syst. Evol. Microbiol.">
        <title>The Global Catalogue of Microorganisms (GCM) 10K type strain sequencing project: providing services to taxonomists for standard genome sequencing and annotation.</title>
        <authorList>
            <consortium name="The Broad Institute Genomics Platform"/>
            <consortium name="The Broad Institute Genome Sequencing Center for Infectious Disease"/>
            <person name="Wu L."/>
            <person name="Ma J."/>
        </authorList>
    </citation>
    <scope>NUCLEOTIDE SEQUENCE [LARGE SCALE GENOMIC DNA]</scope>
    <source>
        <strain evidence="5">CGMCC 1.12371</strain>
    </source>
</reference>
<dbReference type="PROSITE" id="PS51352">
    <property type="entry name" value="THIOREDOXIN_2"/>
    <property type="match status" value="1"/>
</dbReference>
<dbReference type="EMBL" id="JBHTCA010000015">
    <property type="protein sequence ID" value="MFC7410505.1"/>
    <property type="molecule type" value="Genomic_DNA"/>
</dbReference>
<dbReference type="Pfam" id="PF00578">
    <property type="entry name" value="AhpC-TSA"/>
    <property type="match status" value="1"/>
</dbReference>
<evidence type="ECO:0000256" key="1">
    <source>
        <dbReference type="ARBA" id="ARBA00023284"/>
    </source>
</evidence>
<protein>
    <submittedName>
        <fullName evidence="4">TlpA family protein disulfide reductase</fullName>
    </submittedName>
</protein>
<dbReference type="InterPro" id="IPR036249">
    <property type="entry name" value="Thioredoxin-like_sf"/>
</dbReference>
<evidence type="ECO:0000313" key="5">
    <source>
        <dbReference type="Proteomes" id="UP001596501"/>
    </source>
</evidence>
<dbReference type="CDD" id="cd02966">
    <property type="entry name" value="TlpA_like_family"/>
    <property type="match status" value="1"/>
</dbReference>
<accession>A0ABW2QSM9</accession>
<dbReference type="Proteomes" id="UP001596501">
    <property type="component" value="Unassembled WGS sequence"/>
</dbReference>
<dbReference type="InterPro" id="IPR050553">
    <property type="entry name" value="Thioredoxin_ResA/DsbE_sf"/>
</dbReference>
<feature type="signal peptide" evidence="2">
    <location>
        <begin position="1"/>
        <end position="23"/>
    </location>
</feature>
<evidence type="ECO:0000259" key="3">
    <source>
        <dbReference type="PROSITE" id="PS51352"/>
    </source>
</evidence>
<dbReference type="PANTHER" id="PTHR42852">
    <property type="entry name" value="THIOL:DISULFIDE INTERCHANGE PROTEIN DSBE"/>
    <property type="match status" value="1"/>
</dbReference>
<evidence type="ECO:0000256" key="2">
    <source>
        <dbReference type="SAM" id="SignalP"/>
    </source>
</evidence>
<proteinExistence type="predicted"/>
<evidence type="ECO:0000313" key="4">
    <source>
        <dbReference type="EMBL" id="MFC7410505.1"/>
    </source>
</evidence>
<dbReference type="InterPro" id="IPR017937">
    <property type="entry name" value="Thioredoxin_CS"/>
</dbReference>
<dbReference type="InterPro" id="IPR000866">
    <property type="entry name" value="AhpC/TSA"/>
</dbReference>
<keyword evidence="2" id="KW-0732">Signal</keyword>
<gene>
    <name evidence="4" type="ORF">ACFQPB_16690</name>
</gene>
<sequence>MIRRRCMGLALLGGLGGWASARAQSHEIAEWPRQTPTPQLDALDMAGRRVTLADFKGRVLVLNFWASWCEPCRAEMPTLQQLPQVLGEDRVAVLAVNFKEGPRRIAQFTQAAGVTLPVALDPQGDVTRAWGVKVFPTTVLIDPSGRARQRIRGEVDWSSHQALGWIEALLRR</sequence>
<organism evidence="4 5">
    <name type="scientific">Hydrogenophaga atypica</name>
    <dbReference type="NCBI Taxonomy" id="249409"/>
    <lineage>
        <taxon>Bacteria</taxon>
        <taxon>Pseudomonadati</taxon>
        <taxon>Pseudomonadota</taxon>
        <taxon>Betaproteobacteria</taxon>
        <taxon>Burkholderiales</taxon>
        <taxon>Comamonadaceae</taxon>
        <taxon>Hydrogenophaga</taxon>
    </lineage>
</organism>
<dbReference type="PANTHER" id="PTHR42852:SF13">
    <property type="entry name" value="PROTEIN DIPZ"/>
    <property type="match status" value="1"/>
</dbReference>
<comment type="caution">
    <text evidence="4">The sequence shown here is derived from an EMBL/GenBank/DDBJ whole genome shotgun (WGS) entry which is preliminary data.</text>
</comment>
<keyword evidence="5" id="KW-1185">Reference proteome</keyword>
<feature type="chain" id="PRO_5047226263" evidence="2">
    <location>
        <begin position="24"/>
        <end position="172"/>
    </location>
</feature>